<reference evidence="1" key="1">
    <citation type="journal article" date="2018" name="Nat. Commun.">
        <title>Diversity and evolution of the emerging Pandoraviridae family.</title>
        <authorList>
            <person name="Legendre M."/>
            <person name="Fabre E."/>
            <person name="Poirot O."/>
            <person name="Jeudy S."/>
            <person name="Lartigue A."/>
            <person name="Alempic J.M."/>
            <person name="Beucher L."/>
            <person name="Philippe N."/>
            <person name="Bertaux L."/>
            <person name="Christo-Foroux E."/>
            <person name="Labadie K."/>
            <person name="Coute Y."/>
            <person name="Abergel C."/>
            <person name="Claverie J.M."/>
        </authorList>
    </citation>
    <scope>NUCLEOTIDE SEQUENCE [LARGE SCALE GENOMIC DNA]</scope>
    <source>
        <strain evidence="1">Quercus</strain>
    </source>
</reference>
<dbReference type="Proteomes" id="UP000248852">
    <property type="component" value="Segment"/>
</dbReference>
<name>A0A2U7U8K6_9VIRU</name>
<dbReference type="GeneID" id="36843912"/>
<sequence length="220" mass="24765">MTLAPYLVDFGKRIEWLLRTPPFQYILWNFDLNHWDMGACAVLATALMQALRDRGFTSASTYALLQSFHPHVKPATPGHFVVGMSDDGPFLDSEGWRTGAAHLATPIDSRSIFTHIVKTTPVLGNVDPDEAIVCPRDAVAALRDLIETYIDTPFVITDDENDDRYPVRLWTWRPDNNGGLAFFMDGIDDEDVDDPHLGATLDIVRDMVAEDPWRQSYVTL</sequence>
<dbReference type="KEGG" id="vg:36843912"/>
<organism evidence="1">
    <name type="scientific">Pandoravirus quercus</name>
    <dbReference type="NCBI Taxonomy" id="2107709"/>
    <lineage>
        <taxon>Viruses</taxon>
        <taxon>Pandoravirus</taxon>
    </lineage>
</organism>
<accession>A0A2U7U8K6</accession>
<proteinExistence type="predicted"/>
<dbReference type="RefSeq" id="YP_009483040.1">
    <property type="nucleotide sequence ID" value="NC_037667.1"/>
</dbReference>
<gene>
    <name evidence="1" type="ORF">pqer_cds_349</name>
</gene>
<dbReference type="EMBL" id="MG011689">
    <property type="protein sequence ID" value="AVK74771.1"/>
    <property type="molecule type" value="Genomic_DNA"/>
</dbReference>
<protein>
    <submittedName>
        <fullName evidence="1">Uncharacterized protein</fullName>
    </submittedName>
</protein>
<evidence type="ECO:0000313" key="1">
    <source>
        <dbReference type="EMBL" id="AVK74771.1"/>
    </source>
</evidence>